<feature type="compositionally biased region" description="Polar residues" evidence="1">
    <location>
        <begin position="80"/>
        <end position="93"/>
    </location>
</feature>
<name>A0A1D8KN47_9CAUD</name>
<evidence type="ECO:0000313" key="3">
    <source>
        <dbReference type="Proteomes" id="UP000224839"/>
    </source>
</evidence>
<protein>
    <submittedName>
        <fullName evidence="2">Uncharacterized protein</fullName>
    </submittedName>
</protein>
<dbReference type="Proteomes" id="UP000224839">
    <property type="component" value="Segment"/>
</dbReference>
<gene>
    <name evidence="2" type="ORF">P29A0810_147</name>
</gene>
<dbReference type="Gene3D" id="2.30.30.100">
    <property type="match status" value="1"/>
</dbReference>
<proteinExistence type="predicted"/>
<reference evidence="2 3" key="1">
    <citation type="journal article" date="2016" name="Virology">
        <title>The genomic content and context of auxiliary metabolic genes in marine cyanomyoviruses.</title>
        <authorList>
            <person name="Crummett L.T."/>
            <person name="Puxty R.J."/>
            <person name="Weihe C."/>
            <person name="Marston M.F."/>
            <person name="Martiny J.B."/>
        </authorList>
    </citation>
    <scope>NUCLEOTIDE SEQUENCE [LARGE SCALE GENOMIC DNA]</scope>
    <source>
        <strain evidence="2">0810PA29</strain>
    </source>
</reference>
<evidence type="ECO:0000313" key="2">
    <source>
        <dbReference type="EMBL" id="AOV60083.1"/>
    </source>
</evidence>
<organism evidence="2 3">
    <name type="scientific">Synechococcus phage S-CAM8</name>
    <dbReference type="NCBI Taxonomy" id="754038"/>
    <lineage>
        <taxon>Viruses</taxon>
        <taxon>Duplodnaviria</taxon>
        <taxon>Heunggongvirae</taxon>
        <taxon>Uroviricota</taxon>
        <taxon>Caudoviricetes</taxon>
        <taxon>Pantevenvirales</taxon>
        <taxon>Kyanoviridae</taxon>
        <taxon>Neritesvirus</taxon>
        <taxon>Neritesvirus scam8</taxon>
    </lineage>
</organism>
<sequence>MNSPYSVWVSVPPPPKLVAEDENEITTKISEPNINFQPWAPLSKEKSIMLKLDEVVTAFETHDEILQKYNKLVEVESGRRNGSGTGETDPTEG</sequence>
<evidence type="ECO:0000256" key="1">
    <source>
        <dbReference type="SAM" id="MobiDB-lite"/>
    </source>
</evidence>
<dbReference type="EMBL" id="KU686203">
    <property type="protein sequence ID" value="AOV60083.1"/>
    <property type="molecule type" value="Genomic_DNA"/>
</dbReference>
<accession>A0A1D8KN47</accession>
<feature type="region of interest" description="Disordered" evidence="1">
    <location>
        <begin position="74"/>
        <end position="93"/>
    </location>
</feature>